<organism evidence="1 2">
    <name type="scientific">Cinchona calisaya</name>
    <dbReference type="NCBI Taxonomy" id="153742"/>
    <lineage>
        <taxon>Eukaryota</taxon>
        <taxon>Viridiplantae</taxon>
        <taxon>Streptophyta</taxon>
        <taxon>Embryophyta</taxon>
        <taxon>Tracheophyta</taxon>
        <taxon>Spermatophyta</taxon>
        <taxon>Magnoliopsida</taxon>
        <taxon>eudicotyledons</taxon>
        <taxon>Gunneridae</taxon>
        <taxon>Pentapetalae</taxon>
        <taxon>asterids</taxon>
        <taxon>lamiids</taxon>
        <taxon>Gentianales</taxon>
        <taxon>Rubiaceae</taxon>
        <taxon>Cinchonoideae</taxon>
        <taxon>Cinchoneae</taxon>
        <taxon>Cinchona</taxon>
    </lineage>
</organism>
<sequence>MEKLNSKENHINELVVDTLEDMKLFTKWTENAGVSAALVVNIVVNEIEAIDSSNLEDDVDVFSWVQKLLDNMAESEAVAGQTSSLINSYMQNPASAIIGTT</sequence>
<gene>
    <name evidence="1" type="ORF">ACH5RR_018316</name>
</gene>
<proteinExistence type="predicted"/>
<dbReference type="Proteomes" id="UP001630127">
    <property type="component" value="Unassembled WGS sequence"/>
</dbReference>
<protein>
    <submittedName>
        <fullName evidence="1">Uncharacterized protein</fullName>
    </submittedName>
</protein>
<keyword evidence="2" id="KW-1185">Reference proteome</keyword>
<dbReference type="AlphaFoldDB" id="A0ABD2ZL42"/>
<accession>A0ABD2ZL42</accession>
<evidence type="ECO:0000313" key="2">
    <source>
        <dbReference type="Proteomes" id="UP001630127"/>
    </source>
</evidence>
<evidence type="ECO:0000313" key="1">
    <source>
        <dbReference type="EMBL" id="KAL3520167.1"/>
    </source>
</evidence>
<dbReference type="EMBL" id="JBJUIK010000008">
    <property type="protein sequence ID" value="KAL3520167.1"/>
    <property type="molecule type" value="Genomic_DNA"/>
</dbReference>
<reference evidence="1 2" key="1">
    <citation type="submission" date="2024-11" db="EMBL/GenBank/DDBJ databases">
        <title>A near-complete genome assembly of Cinchona calisaya.</title>
        <authorList>
            <person name="Lian D.C."/>
            <person name="Zhao X.W."/>
            <person name="Wei L."/>
        </authorList>
    </citation>
    <scope>NUCLEOTIDE SEQUENCE [LARGE SCALE GENOMIC DNA]</scope>
    <source>
        <tissue evidence="1">Nenye</tissue>
    </source>
</reference>
<comment type="caution">
    <text evidence="1">The sequence shown here is derived from an EMBL/GenBank/DDBJ whole genome shotgun (WGS) entry which is preliminary data.</text>
</comment>
<name>A0ABD2ZL42_9GENT</name>